<dbReference type="EMBL" id="MCGI01000005">
    <property type="protein sequence ID" value="ODM09170.1"/>
    <property type="molecule type" value="Genomic_DNA"/>
</dbReference>
<dbReference type="PROSITE" id="PS51257">
    <property type="entry name" value="PROKAR_LIPOPROTEIN"/>
    <property type="match status" value="1"/>
</dbReference>
<evidence type="ECO:0000256" key="3">
    <source>
        <dbReference type="SAM" id="MobiDB-lite"/>
    </source>
</evidence>
<feature type="compositionally biased region" description="Basic and acidic residues" evidence="3">
    <location>
        <begin position="42"/>
        <end position="53"/>
    </location>
</feature>
<evidence type="ECO:0000256" key="1">
    <source>
        <dbReference type="ARBA" id="ARBA00008520"/>
    </source>
</evidence>
<comment type="caution">
    <text evidence="5">The sequence shown here is derived from an EMBL/GenBank/DDBJ whole genome shotgun (WGS) entry which is preliminary data.</text>
</comment>
<evidence type="ECO:0000313" key="6">
    <source>
        <dbReference type="Proteomes" id="UP000095003"/>
    </source>
</evidence>
<accession>A0A1E3AKE1</accession>
<dbReference type="Pfam" id="PF01547">
    <property type="entry name" value="SBP_bac_1"/>
    <property type="match status" value="1"/>
</dbReference>
<dbReference type="RefSeq" id="WP_069158702.1">
    <property type="nucleotide sequence ID" value="NZ_JBKXXQ010000014.1"/>
</dbReference>
<dbReference type="AlphaFoldDB" id="A0A1E3AKE1"/>
<dbReference type="PANTHER" id="PTHR43649:SF29">
    <property type="entry name" value="OSMOPROTECTIVE COMPOUNDS-BINDING PROTEIN GGTB"/>
    <property type="match status" value="1"/>
</dbReference>
<dbReference type="InterPro" id="IPR050490">
    <property type="entry name" value="Bact_solute-bd_prot1"/>
</dbReference>
<evidence type="ECO:0000256" key="4">
    <source>
        <dbReference type="SAM" id="SignalP"/>
    </source>
</evidence>
<keyword evidence="4" id="KW-0732">Signal</keyword>
<feature type="signal peptide" evidence="4">
    <location>
        <begin position="1"/>
        <end position="20"/>
    </location>
</feature>
<organism evidence="5 6">
    <name type="scientific">Eisenbergiella tayi</name>
    <dbReference type="NCBI Taxonomy" id="1432052"/>
    <lineage>
        <taxon>Bacteria</taxon>
        <taxon>Bacillati</taxon>
        <taxon>Bacillota</taxon>
        <taxon>Clostridia</taxon>
        <taxon>Lachnospirales</taxon>
        <taxon>Lachnospiraceae</taxon>
        <taxon>Eisenbergiella</taxon>
    </lineage>
</organism>
<dbReference type="InterPro" id="IPR006059">
    <property type="entry name" value="SBP"/>
</dbReference>
<comment type="similarity">
    <text evidence="1">Belongs to the bacterial solute-binding protein 1 family.</text>
</comment>
<feature type="region of interest" description="Disordered" evidence="3">
    <location>
        <begin position="25"/>
        <end position="59"/>
    </location>
</feature>
<dbReference type="Proteomes" id="UP000095003">
    <property type="component" value="Unassembled WGS sequence"/>
</dbReference>
<name>A0A1E3AKE1_9FIRM</name>
<evidence type="ECO:0000313" key="5">
    <source>
        <dbReference type="EMBL" id="ODM09170.1"/>
    </source>
</evidence>
<evidence type="ECO:0000256" key="2">
    <source>
        <dbReference type="ARBA" id="ARBA00022448"/>
    </source>
</evidence>
<keyword evidence="2" id="KW-0813">Transport</keyword>
<reference evidence="5 6" key="1">
    <citation type="submission" date="2016-07" db="EMBL/GenBank/DDBJ databases">
        <title>Characterization of isolates of Eisenbergiella tayi derived from blood cultures, using whole genome sequencing.</title>
        <authorList>
            <person name="Burdz T."/>
            <person name="Wiebe D."/>
            <person name="Huynh C."/>
            <person name="Bernard K."/>
        </authorList>
    </citation>
    <scope>NUCLEOTIDE SEQUENCE [LARGE SCALE GENOMIC DNA]</scope>
    <source>
        <strain evidence="5 6">NML 120489</strain>
    </source>
</reference>
<dbReference type="SUPFAM" id="SSF53850">
    <property type="entry name" value="Periplasmic binding protein-like II"/>
    <property type="match status" value="1"/>
</dbReference>
<feature type="chain" id="PRO_5038419327" evidence="4">
    <location>
        <begin position="21"/>
        <end position="458"/>
    </location>
</feature>
<sequence>MKKKILSIALVFMLGASVLAGCGQKEAEEPSVKQTQDSEPASEEKNTEEKAETENSELSGKITFWTTGDKSNTNDHTYPWMEENIKLFEEKYPGCEVEATFIASGEDYLTKITTEVAAGNAPDVFRTYLTGRLQPFVDGGKVLPIEHMLETYPETKGIMNDKALALSTFDGKAYAIPLIASGEMFFYNKKIFAECGAEIPKTYDELLALVDLFNEKGITPCMLGISDPWPGTIPYMMIFNRLNGNGLYEKVVLNKEADFANDAFVNAGKYLQEIVNRKMFNESIVAISQEEAGNKFKAGESAMIIDGSWSVPGYAETLGEDVGIFNFPEIEGGTGSSDDWLMNFDEGFAISSGTKNQPVAEAFLAFIFSPERQAAYAETGALIACKNVNYDTSKISALTTEVLDAFESAAYSIIPWDNPLGTDVGQELNNTTQAIITGGDPQKEFEKLQEYAEDAWGE</sequence>
<gene>
    <name evidence="5" type="primary">msmE_16</name>
    <name evidence="5" type="ORF">BEH84_04920</name>
</gene>
<protein>
    <submittedName>
        <fullName evidence="5">Multiple sugar-binding protein</fullName>
    </submittedName>
</protein>
<dbReference type="PANTHER" id="PTHR43649">
    <property type="entry name" value="ARABINOSE-BINDING PROTEIN-RELATED"/>
    <property type="match status" value="1"/>
</dbReference>
<dbReference type="GeneID" id="93300598"/>
<dbReference type="Gene3D" id="3.40.190.10">
    <property type="entry name" value="Periplasmic binding protein-like II"/>
    <property type="match status" value="2"/>
</dbReference>
<proteinExistence type="inferred from homology"/>